<protein>
    <submittedName>
        <fullName evidence="2">Uncharacterized protein</fullName>
    </submittedName>
</protein>
<gene>
    <name evidence="2" type="ORF">AVEN_39242_1</name>
</gene>
<dbReference type="PROSITE" id="PS51257">
    <property type="entry name" value="PROKAR_LIPOPROTEIN"/>
    <property type="match status" value="1"/>
</dbReference>
<organism evidence="2 3">
    <name type="scientific">Araneus ventricosus</name>
    <name type="common">Orbweaver spider</name>
    <name type="synonym">Epeira ventricosa</name>
    <dbReference type="NCBI Taxonomy" id="182803"/>
    <lineage>
        <taxon>Eukaryota</taxon>
        <taxon>Metazoa</taxon>
        <taxon>Ecdysozoa</taxon>
        <taxon>Arthropoda</taxon>
        <taxon>Chelicerata</taxon>
        <taxon>Arachnida</taxon>
        <taxon>Araneae</taxon>
        <taxon>Araneomorphae</taxon>
        <taxon>Entelegynae</taxon>
        <taxon>Araneoidea</taxon>
        <taxon>Araneidae</taxon>
        <taxon>Araneus</taxon>
    </lineage>
</organism>
<feature type="region of interest" description="Disordered" evidence="1">
    <location>
        <begin position="67"/>
        <end position="96"/>
    </location>
</feature>
<comment type="caution">
    <text evidence="2">The sequence shown here is derived from an EMBL/GenBank/DDBJ whole genome shotgun (WGS) entry which is preliminary data.</text>
</comment>
<keyword evidence="3" id="KW-1185">Reference proteome</keyword>
<proteinExistence type="predicted"/>
<evidence type="ECO:0000256" key="1">
    <source>
        <dbReference type="SAM" id="MobiDB-lite"/>
    </source>
</evidence>
<dbReference type="EMBL" id="BGPR01000684">
    <property type="protein sequence ID" value="GBM31446.1"/>
    <property type="molecule type" value="Genomic_DNA"/>
</dbReference>
<evidence type="ECO:0000313" key="2">
    <source>
        <dbReference type="EMBL" id="GBM31446.1"/>
    </source>
</evidence>
<reference evidence="2 3" key="1">
    <citation type="journal article" date="2019" name="Sci. Rep.">
        <title>Orb-weaving spider Araneus ventricosus genome elucidates the spidroin gene catalogue.</title>
        <authorList>
            <person name="Kono N."/>
            <person name="Nakamura H."/>
            <person name="Ohtoshi R."/>
            <person name="Moran D.A.P."/>
            <person name="Shinohara A."/>
            <person name="Yoshida Y."/>
            <person name="Fujiwara M."/>
            <person name="Mori M."/>
            <person name="Tomita M."/>
            <person name="Arakawa K."/>
        </authorList>
    </citation>
    <scope>NUCLEOTIDE SEQUENCE [LARGE SCALE GENOMIC DNA]</scope>
</reference>
<dbReference type="Proteomes" id="UP000499080">
    <property type="component" value="Unassembled WGS sequence"/>
</dbReference>
<sequence>MSKCENVSTEKKPFIFTEGALQPQMQLGGSCLSDSYLAQLMRRKPHQQSGKSKRKLSVKLTSCENGTPRFGHEGIQGTDQKLMKSNRDFGSPCFTE</sequence>
<accession>A0A4Y2ETU4</accession>
<evidence type="ECO:0000313" key="3">
    <source>
        <dbReference type="Proteomes" id="UP000499080"/>
    </source>
</evidence>
<name>A0A4Y2ETU4_ARAVE</name>
<dbReference type="AlphaFoldDB" id="A0A4Y2ETU4"/>